<dbReference type="InterPro" id="IPR042334">
    <property type="entry name" value="ANKRD31"/>
</dbReference>
<dbReference type="GeneID" id="109959667"/>
<dbReference type="RefSeq" id="XP_020454861.1">
    <property type="nucleotide sequence ID" value="XM_020599205.1"/>
</dbReference>
<feature type="repeat" description="ANK" evidence="1">
    <location>
        <begin position="143"/>
        <end position="175"/>
    </location>
</feature>
<feature type="repeat" description="ANK" evidence="1">
    <location>
        <begin position="110"/>
        <end position="142"/>
    </location>
</feature>
<dbReference type="PANTHER" id="PTHR24176">
    <property type="entry name" value="ANKYRIN REPEAT DOMAIN-CONTAINING PROTEIN 31-RELATED"/>
    <property type="match status" value="1"/>
</dbReference>
<reference evidence="2" key="2">
    <citation type="submission" date="2025-09" db="UniProtKB">
        <authorList>
            <consortium name="Ensembl"/>
        </authorList>
    </citation>
    <scope>IDENTIFICATION</scope>
</reference>
<evidence type="ECO:0000256" key="1">
    <source>
        <dbReference type="PROSITE-ProRule" id="PRU00023"/>
    </source>
</evidence>
<proteinExistence type="predicted"/>
<name>A0A3Q3J0K7_MONAL</name>
<dbReference type="KEGG" id="malb:109959667"/>
<dbReference type="InterPro" id="IPR002110">
    <property type="entry name" value="Ankyrin_rpt"/>
</dbReference>
<organism evidence="2 3">
    <name type="scientific">Monopterus albus</name>
    <name type="common">Swamp eel</name>
    <dbReference type="NCBI Taxonomy" id="43700"/>
    <lineage>
        <taxon>Eukaryota</taxon>
        <taxon>Metazoa</taxon>
        <taxon>Chordata</taxon>
        <taxon>Craniata</taxon>
        <taxon>Vertebrata</taxon>
        <taxon>Euteleostomi</taxon>
        <taxon>Actinopterygii</taxon>
        <taxon>Neopterygii</taxon>
        <taxon>Teleostei</taxon>
        <taxon>Neoteleostei</taxon>
        <taxon>Acanthomorphata</taxon>
        <taxon>Anabantaria</taxon>
        <taxon>Synbranchiformes</taxon>
        <taxon>Synbranchidae</taxon>
        <taxon>Monopterus</taxon>
    </lineage>
</organism>
<dbReference type="SUPFAM" id="SSF48403">
    <property type="entry name" value="Ankyrin repeat"/>
    <property type="match status" value="1"/>
</dbReference>
<accession>A0A3Q3J0K7</accession>
<dbReference type="RefSeq" id="XP_020454862.1">
    <property type="nucleotide sequence ID" value="XM_020599206.1"/>
</dbReference>
<dbReference type="Pfam" id="PF12796">
    <property type="entry name" value="Ank_2"/>
    <property type="match status" value="1"/>
</dbReference>
<evidence type="ECO:0000313" key="3">
    <source>
        <dbReference type="Proteomes" id="UP000261600"/>
    </source>
</evidence>
<dbReference type="Pfam" id="PF00023">
    <property type="entry name" value="Ank"/>
    <property type="match status" value="1"/>
</dbReference>
<dbReference type="PANTHER" id="PTHR24176:SF14">
    <property type="entry name" value="ANKYRIN REPEAT DOMAIN-CONTAINING PROTEIN 31"/>
    <property type="match status" value="1"/>
</dbReference>
<dbReference type="OrthoDB" id="366390at2759"/>
<dbReference type="InterPro" id="IPR036770">
    <property type="entry name" value="Ankyrin_rpt-contain_sf"/>
</dbReference>
<keyword evidence="1" id="KW-0040">ANK repeat</keyword>
<feature type="repeat" description="ANK" evidence="1">
    <location>
        <begin position="176"/>
        <end position="208"/>
    </location>
</feature>
<dbReference type="SMART" id="SM00248">
    <property type="entry name" value="ANK"/>
    <property type="match status" value="3"/>
</dbReference>
<dbReference type="AlphaFoldDB" id="A0A3Q3J0K7"/>
<dbReference type="STRING" id="43700.ENSMALP00000009960"/>
<keyword evidence="3" id="KW-1185">Reference proteome</keyword>
<sequence>MEMTGHCSQEQDRNEYVLTSDDDSLFDINVWQSRRTPENVEMQDLDSQMGSKKQKKKVRMEINGLTSPEPGMFRCTQSAAVCAESTSQSAHVLKCVKIPNKRHLHKRDGKGETLLHKACKRKNLAQVRVLIQAGISVNMEDYAGWTALHEASSVGDVAVVEELLKAGANVNTRSCDGVTPLHDAVSTGHYQVVKLLLQHGSNPSDRNLGGLSALDMAEDGNIKKMLLNFVKNEQPYEMPAQYKQPGATSEARCHMQLSCQSSFSPSYSDMANVQFKNSGDRDGAREHSGIHLRKKDTTTDNLNSSEAITGVLEEVGRNQTEMLTWPLTGPQDTDSYHAALTQIQSVLTDVLAKQHLEKNKLVQRCRSASDALRHHLLKIPLVSLASRQRNLVEILQKQIHLSDVYVTMKAKLSNQPSNHQRSTIMRPQPNHFSTKASTLAFSKLTEAHSCQKNLRQESPRQATWVSLSRSAPQNNAKDIALPRSPTLLQVEGKNSPPHTDVLNKTAASCQGSTPKHINIQVKGKKAQTWPEVNCRPLFKLLQRGLVPPGSALQLLFKDHWQLAHVLCDGSIQDSKGKLYLGPEQWLESVFGNNIPVSSAYAWDKVMFNGNPLSYLLNMEAEGNTPQTPPVDDEAAILNSLMKIKVIRLVEDEEFLPNAIMDYYWEKLLKNDCSESDNWGDELLL</sequence>
<dbReference type="Ensembl" id="ENSMALT00000010171.1">
    <property type="protein sequence ID" value="ENSMALP00000009960.1"/>
    <property type="gene ID" value="ENSMALG00000007095.1"/>
</dbReference>
<dbReference type="PROSITE" id="PS50088">
    <property type="entry name" value="ANK_REPEAT"/>
    <property type="match status" value="3"/>
</dbReference>
<protein>
    <submittedName>
        <fullName evidence="2">Uncharacterized protein</fullName>
    </submittedName>
</protein>
<dbReference type="PROSITE" id="PS50297">
    <property type="entry name" value="ANK_REP_REGION"/>
    <property type="match status" value="3"/>
</dbReference>
<dbReference type="Gene3D" id="1.25.40.20">
    <property type="entry name" value="Ankyrin repeat-containing domain"/>
    <property type="match status" value="1"/>
</dbReference>
<evidence type="ECO:0000313" key="2">
    <source>
        <dbReference type="Ensembl" id="ENSMALP00000009960.1"/>
    </source>
</evidence>
<reference evidence="2" key="1">
    <citation type="submission" date="2025-08" db="UniProtKB">
        <authorList>
            <consortium name="Ensembl"/>
        </authorList>
    </citation>
    <scope>IDENTIFICATION</scope>
</reference>
<dbReference type="Proteomes" id="UP000261600">
    <property type="component" value="Unplaced"/>
</dbReference>